<comment type="caution">
    <text evidence="3">The sequence shown here is derived from an EMBL/GenBank/DDBJ whole genome shotgun (WGS) entry which is preliminary data.</text>
</comment>
<evidence type="ECO:0000313" key="4">
    <source>
        <dbReference type="Proteomes" id="UP000463224"/>
    </source>
</evidence>
<keyword evidence="1" id="KW-1133">Transmembrane helix</keyword>
<dbReference type="InterPro" id="IPR025424">
    <property type="entry name" value="YrhK_domain"/>
</dbReference>
<dbReference type="AlphaFoldDB" id="A0A844QDL6"/>
<evidence type="ECO:0000256" key="1">
    <source>
        <dbReference type="SAM" id="Phobius"/>
    </source>
</evidence>
<dbReference type="Proteomes" id="UP000463224">
    <property type="component" value="Unassembled WGS sequence"/>
</dbReference>
<evidence type="ECO:0000313" key="3">
    <source>
        <dbReference type="EMBL" id="MVA96724.1"/>
    </source>
</evidence>
<protein>
    <recommendedName>
        <fullName evidence="2">YrhK domain-containing protein</fullName>
    </recommendedName>
</protein>
<keyword evidence="4" id="KW-1185">Reference proteome</keyword>
<keyword evidence="1" id="KW-0812">Transmembrane</keyword>
<dbReference type="RefSeq" id="WP_343040294.1">
    <property type="nucleotide sequence ID" value="NZ_WPHG01000001.1"/>
</dbReference>
<reference evidence="3 4" key="1">
    <citation type="submission" date="2019-12" db="EMBL/GenBank/DDBJ databases">
        <title>Nitratireductor arenosus sp. nov., Isolated from sea sand, Jeju island, South Korea.</title>
        <authorList>
            <person name="Kim W."/>
        </authorList>
    </citation>
    <scope>NUCLEOTIDE SEQUENCE [LARGE SCALE GENOMIC DNA]</scope>
    <source>
        <strain evidence="3 4">CAU 1489</strain>
    </source>
</reference>
<evidence type="ECO:0000259" key="2">
    <source>
        <dbReference type="Pfam" id="PF14145"/>
    </source>
</evidence>
<proteinExistence type="predicted"/>
<dbReference type="Pfam" id="PF14145">
    <property type="entry name" value="YrhK"/>
    <property type="match status" value="1"/>
</dbReference>
<feature type="domain" description="YrhK" evidence="2">
    <location>
        <begin position="21"/>
        <end position="75"/>
    </location>
</feature>
<sequence>MTLFDPANKNRSERHRRIYAAYELGYTLVDFSAALLFLVGSVLFFYPSVETTAIWFFVIGSAAFGLKPTIRLIRELHYVRIGDLDDLEAASKR</sequence>
<gene>
    <name evidence="3" type="ORF">GN330_05615</name>
</gene>
<feature type="transmembrane region" description="Helical" evidence="1">
    <location>
        <begin position="21"/>
        <end position="46"/>
    </location>
</feature>
<organism evidence="3 4">
    <name type="scientific">Nitratireductor arenosus</name>
    <dbReference type="NCBI Taxonomy" id="2682096"/>
    <lineage>
        <taxon>Bacteria</taxon>
        <taxon>Pseudomonadati</taxon>
        <taxon>Pseudomonadota</taxon>
        <taxon>Alphaproteobacteria</taxon>
        <taxon>Hyphomicrobiales</taxon>
        <taxon>Phyllobacteriaceae</taxon>
        <taxon>Nitratireductor</taxon>
    </lineage>
</organism>
<feature type="transmembrane region" description="Helical" evidence="1">
    <location>
        <begin position="52"/>
        <end position="70"/>
    </location>
</feature>
<keyword evidence="1" id="KW-0472">Membrane</keyword>
<accession>A0A844QDL6</accession>
<dbReference type="EMBL" id="WPHG01000001">
    <property type="protein sequence ID" value="MVA96724.1"/>
    <property type="molecule type" value="Genomic_DNA"/>
</dbReference>
<name>A0A844QDL6_9HYPH</name>